<feature type="compositionally biased region" description="Basic and acidic residues" evidence="1">
    <location>
        <begin position="18"/>
        <end position="29"/>
    </location>
</feature>
<feature type="compositionally biased region" description="Low complexity" evidence="1">
    <location>
        <begin position="1"/>
        <end position="13"/>
    </location>
</feature>
<name>A0AAD7CRH0_MYCRO</name>
<comment type="caution">
    <text evidence="2">The sequence shown here is derived from an EMBL/GenBank/DDBJ whole genome shotgun (WGS) entry which is preliminary data.</text>
</comment>
<reference evidence="2" key="1">
    <citation type="submission" date="2023-03" db="EMBL/GenBank/DDBJ databases">
        <title>Massive genome expansion in bonnet fungi (Mycena s.s.) driven by repeated elements and novel gene families across ecological guilds.</title>
        <authorList>
            <consortium name="Lawrence Berkeley National Laboratory"/>
            <person name="Harder C.B."/>
            <person name="Miyauchi S."/>
            <person name="Viragh M."/>
            <person name="Kuo A."/>
            <person name="Thoen E."/>
            <person name="Andreopoulos B."/>
            <person name="Lu D."/>
            <person name="Skrede I."/>
            <person name="Drula E."/>
            <person name="Henrissat B."/>
            <person name="Morin E."/>
            <person name="Kohler A."/>
            <person name="Barry K."/>
            <person name="LaButti K."/>
            <person name="Morin E."/>
            <person name="Salamov A."/>
            <person name="Lipzen A."/>
            <person name="Mereny Z."/>
            <person name="Hegedus B."/>
            <person name="Baldrian P."/>
            <person name="Stursova M."/>
            <person name="Weitz H."/>
            <person name="Taylor A."/>
            <person name="Grigoriev I.V."/>
            <person name="Nagy L.G."/>
            <person name="Martin F."/>
            <person name="Kauserud H."/>
        </authorList>
    </citation>
    <scope>NUCLEOTIDE SEQUENCE</scope>
    <source>
        <strain evidence="2">CBHHK067</strain>
    </source>
</reference>
<evidence type="ECO:0000313" key="3">
    <source>
        <dbReference type="Proteomes" id="UP001221757"/>
    </source>
</evidence>
<dbReference type="Proteomes" id="UP001221757">
    <property type="component" value="Unassembled WGS sequence"/>
</dbReference>
<sequence length="235" mass="25557">MAAMTRTPPAARAPRQKKKDEDDRTEEVQPSHTNNAHSPGLGPRPRRHRRPGRDNREEMSAGSAPHHSSPIPTPPCAPPDDGHPARTPPVILLHVPKRGTLPVPVPVPREPRSRTPARAGRTRRPHTLCSDVRSAVRASASRGSAARSLGAQRTHNLYRATLHHRRRAPTPTPPRTRHACPEQQDVPVRGPAPPLERAATRQLRTSMCAAWCTRRRRAGGGGGTACGGSAARRRA</sequence>
<feature type="region of interest" description="Disordered" evidence="1">
    <location>
        <begin position="161"/>
        <end position="194"/>
    </location>
</feature>
<dbReference type="AlphaFoldDB" id="A0AAD7CRH0"/>
<protein>
    <submittedName>
        <fullName evidence="2">Uncharacterized protein</fullName>
    </submittedName>
</protein>
<keyword evidence="3" id="KW-1185">Reference proteome</keyword>
<accession>A0AAD7CRH0</accession>
<dbReference type="EMBL" id="JARKIE010000308">
    <property type="protein sequence ID" value="KAJ7655503.1"/>
    <property type="molecule type" value="Genomic_DNA"/>
</dbReference>
<organism evidence="2 3">
    <name type="scientific">Mycena rosella</name>
    <name type="common">Pink bonnet</name>
    <name type="synonym">Agaricus rosellus</name>
    <dbReference type="NCBI Taxonomy" id="1033263"/>
    <lineage>
        <taxon>Eukaryota</taxon>
        <taxon>Fungi</taxon>
        <taxon>Dikarya</taxon>
        <taxon>Basidiomycota</taxon>
        <taxon>Agaricomycotina</taxon>
        <taxon>Agaricomycetes</taxon>
        <taxon>Agaricomycetidae</taxon>
        <taxon>Agaricales</taxon>
        <taxon>Marasmiineae</taxon>
        <taxon>Mycenaceae</taxon>
        <taxon>Mycena</taxon>
    </lineage>
</organism>
<proteinExistence type="predicted"/>
<feature type="region of interest" description="Disordered" evidence="1">
    <location>
        <begin position="1"/>
        <end position="127"/>
    </location>
</feature>
<gene>
    <name evidence="2" type="ORF">B0H17DRAFT_1338052</name>
</gene>
<evidence type="ECO:0000313" key="2">
    <source>
        <dbReference type="EMBL" id="KAJ7655503.1"/>
    </source>
</evidence>
<evidence type="ECO:0000256" key="1">
    <source>
        <dbReference type="SAM" id="MobiDB-lite"/>
    </source>
</evidence>